<name>A0ABX9FPN5_9ENTR</name>
<evidence type="ECO:0000313" key="1">
    <source>
        <dbReference type="EMBL" id="RBP07151.1"/>
    </source>
</evidence>
<evidence type="ECO:0000313" key="2">
    <source>
        <dbReference type="Proteomes" id="UP000253201"/>
    </source>
</evidence>
<dbReference type="Proteomes" id="UP000253201">
    <property type="component" value="Unassembled WGS sequence"/>
</dbReference>
<protein>
    <submittedName>
        <fullName evidence="1">Uncharacterized protein</fullName>
    </submittedName>
</protein>
<keyword evidence="2" id="KW-1185">Reference proteome</keyword>
<reference evidence="1 2" key="1">
    <citation type="submission" date="2018-06" db="EMBL/GenBank/DDBJ databases">
        <title>Genomic Encyclopedia of Type Strains, Phase IV (KMG-IV): sequencing the most valuable type-strain genomes for metagenomic binning, comparative biology and taxonomic classification.</title>
        <authorList>
            <person name="Goeker M."/>
        </authorList>
    </citation>
    <scope>NUCLEOTIDE SEQUENCE [LARGE SCALE GENOMIC DNA]</scope>
    <source>
        <strain evidence="1 2">DSM 27453</strain>
    </source>
</reference>
<sequence length="88" mass="9916">MLSRQVIRLADGVHGVQEEACKLQGNLSAVLIEALLEPFRDFQRALYSCRMRRERLIRPTNACKFNIVKELVGLISVAHQAISHLSSV</sequence>
<comment type="caution">
    <text evidence="1">The sequence shown here is derived from an EMBL/GenBank/DDBJ whole genome shotgun (WGS) entry which is preliminary data.</text>
</comment>
<dbReference type="EMBL" id="QNRL01000011">
    <property type="protein sequence ID" value="RBP07151.1"/>
    <property type="molecule type" value="Genomic_DNA"/>
</dbReference>
<proteinExistence type="predicted"/>
<gene>
    <name evidence="1" type="ORF">DFQ50_11111</name>
</gene>
<organism evidence="1 2">
    <name type="scientific">Pseudocitrobacter faecalis</name>
    <dbReference type="NCBI Taxonomy" id="1398493"/>
    <lineage>
        <taxon>Bacteria</taxon>
        <taxon>Pseudomonadati</taxon>
        <taxon>Pseudomonadota</taxon>
        <taxon>Gammaproteobacteria</taxon>
        <taxon>Enterobacterales</taxon>
        <taxon>Enterobacteriaceae</taxon>
        <taxon>Pseudocitrobacter</taxon>
    </lineage>
</organism>
<accession>A0ABX9FPN5</accession>